<dbReference type="Proteomes" id="UP000828390">
    <property type="component" value="Unassembled WGS sequence"/>
</dbReference>
<evidence type="ECO:0000256" key="1">
    <source>
        <dbReference type="SAM" id="MobiDB-lite"/>
    </source>
</evidence>
<dbReference type="AlphaFoldDB" id="A0A9D4JSX5"/>
<gene>
    <name evidence="2" type="ORF">DPMN_120691</name>
</gene>
<proteinExistence type="predicted"/>
<protein>
    <submittedName>
        <fullName evidence="2">Uncharacterized protein</fullName>
    </submittedName>
</protein>
<organism evidence="2 3">
    <name type="scientific">Dreissena polymorpha</name>
    <name type="common">Zebra mussel</name>
    <name type="synonym">Mytilus polymorpha</name>
    <dbReference type="NCBI Taxonomy" id="45954"/>
    <lineage>
        <taxon>Eukaryota</taxon>
        <taxon>Metazoa</taxon>
        <taxon>Spiralia</taxon>
        <taxon>Lophotrochozoa</taxon>
        <taxon>Mollusca</taxon>
        <taxon>Bivalvia</taxon>
        <taxon>Autobranchia</taxon>
        <taxon>Heteroconchia</taxon>
        <taxon>Euheterodonta</taxon>
        <taxon>Imparidentia</taxon>
        <taxon>Neoheterodontei</taxon>
        <taxon>Myida</taxon>
        <taxon>Dreissenoidea</taxon>
        <taxon>Dreissenidae</taxon>
        <taxon>Dreissena</taxon>
    </lineage>
</organism>
<evidence type="ECO:0000313" key="2">
    <source>
        <dbReference type="EMBL" id="KAH3818962.1"/>
    </source>
</evidence>
<evidence type="ECO:0000313" key="3">
    <source>
        <dbReference type="Proteomes" id="UP000828390"/>
    </source>
</evidence>
<name>A0A9D4JSX5_DREPO</name>
<comment type="caution">
    <text evidence="2">The sequence shown here is derived from an EMBL/GenBank/DDBJ whole genome shotgun (WGS) entry which is preliminary data.</text>
</comment>
<feature type="region of interest" description="Disordered" evidence="1">
    <location>
        <begin position="65"/>
        <end position="91"/>
    </location>
</feature>
<dbReference type="EMBL" id="JAIWYP010000005">
    <property type="protein sequence ID" value="KAH3818962.1"/>
    <property type="molecule type" value="Genomic_DNA"/>
</dbReference>
<reference evidence="2" key="2">
    <citation type="submission" date="2020-11" db="EMBL/GenBank/DDBJ databases">
        <authorList>
            <person name="McCartney M.A."/>
            <person name="Auch B."/>
            <person name="Kono T."/>
            <person name="Mallez S."/>
            <person name="Becker A."/>
            <person name="Gohl D.M."/>
            <person name="Silverstein K.A.T."/>
            <person name="Koren S."/>
            <person name="Bechman K.B."/>
            <person name="Herman A."/>
            <person name="Abrahante J.E."/>
            <person name="Garbe J."/>
        </authorList>
    </citation>
    <scope>NUCLEOTIDE SEQUENCE</scope>
    <source>
        <strain evidence="2">Duluth1</strain>
        <tissue evidence="2">Whole animal</tissue>
    </source>
</reference>
<accession>A0A9D4JSX5</accession>
<reference evidence="2" key="1">
    <citation type="journal article" date="2019" name="bioRxiv">
        <title>The Genome of the Zebra Mussel, Dreissena polymorpha: A Resource for Invasive Species Research.</title>
        <authorList>
            <person name="McCartney M.A."/>
            <person name="Auch B."/>
            <person name="Kono T."/>
            <person name="Mallez S."/>
            <person name="Zhang Y."/>
            <person name="Obille A."/>
            <person name="Becker A."/>
            <person name="Abrahante J.E."/>
            <person name="Garbe J."/>
            <person name="Badalamenti J.P."/>
            <person name="Herman A."/>
            <person name="Mangelson H."/>
            <person name="Liachko I."/>
            <person name="Sullivan S."/>
            <person name="Sone E.D."/>
            <person name="Koren S."/>
            <person name="Silverstein K.A.T."/>
            <person name="Beckman K.B."/>
            <person name="Gohl D.M."/>
        </authorList>
    </citation>
    <scope>NUCLEOTIDE SEQUENCE</scope>
    <source>
        <strain evidence="2">Duluth1</strain>
        <tissue evidence="2">Whole animal</tissue>
    </source>
</reference>
<sequence length="91" mass="11164">MIRQAGHEKLPNSDYWVKDQYPKEMEDKRRSLYQIADELRKNKDNKVVLVTLCKRTSIYTTAIRQRYKSRHKHQDKHEQPKKKQREPNKQQ</sequence>
<keyword evidence="3" id="KW-1185">Reference proteome</keyword>
<feature type="compositionally biased region" description="Basic residues" evidence="1">
    <location>
        <begin position="65"/>
        <end position="84"/>
    </location>
</feature>